<dbReference type="CDD" id="cd03044">
    <property type="entry name" value="GST_N_EF1Bgamma"/>
    <property type="match status" value="1"/>
</dbReference>
<dbReference type="InterPro" id="IPR036249">
    <property type="entry name" value="Thioredoxin-like_sf"/>
</dbReference>
<evidence type="ECO:0000256" key="3">
    <source>
        <dbReference type="ARBA" id="ARBA00022917"/>
    </source>
</evidence>
<feature type="compositionally biased region" description="Low complexity" evidence="5">
    <location>
        <begin position="230"/>
        <end position="249"/>
    </location>
</feature>
<dbReference type="PROSITE" id="PS50405">
    <property type="entry name" value="GST_CTER"/>
    <property type="match status" value="1"/>
</dbReference>
<dbReference type="PANTHER" id="PTHR43986">
    <property type="entry name" value="ELONGATION FACTOR 1-GAMMA"/>
    <property type="match status" value="1"/>
</dbReference>
<evidence type="ECO:0000313" key="9">
    <source>
        <dbReference type="Proteomes" id="UP000189911"/>
    </source>
</evidence>
<comment type="pathway">
    <text evidence="1">Protein biosynthesis; polypeptide chain elongation.</text>
</comment>
<dbReference type="EMBL" id="LT598451">
    <property type="protein sequence ID" value="SCU95285.1"/>
    <property type="molecule type" value="Genomic_DNA"/>
</dbReference>
<dbReference type="Pfam" id="PF00647">
    <property type="entry name" value="EF1G"/>
    <property type="match status" value="1"/>
</dbReference>
<dbReference type="InterPro" id="IPR001662">
    <property type="entry name" value="EF1B_G_C"/>
</dbReference>
<name>A0A1G4JW35_9SACH</name>
<keyword evidence="2 4" id="KW-0251">Elongation factor</keyword>
<sequence length="416" mass="47383">MSQGTLYGNFRIRTWVPQAIIKQFKLDIKIVAPEDDPELFARDFPLKKVPGFILPDGSKLTETIAIMTYLVNLLPDVEAKEQLAGADIQQKAQVLRWLSFANNDLLVELVKQFRPLLGQTPYVKPSVDAAAAKVATIVSVFEERLSEHTYLVTEDITLADLFATSIFARGFQYVFGSEWRAAHPIIMRWYNTVKASPYLKEFFVDHKECDTPLQPPQNNKKKHPKKDAKAPAPAEKTKATPAPAVPEQAAEQKKPKHPLETLGKATFPLDDWKRKYSNEDTRAVALPWFWEHYNPEEYTIWKVDFKYNDELTLTFMSNNQIAGFFNRLSGSIKYMFGCLVVYGENNNNGITGAVLLRGQDPVPAFDVAPDWESYEYTKLDSSKQEDKDFIENMWSWDKPVVIGGKEHEIADGKVLK</sequence>
<evidence type="ECO:0000259" key="7">
    <source>
        <dbReference type="PROSITE" id="PS50405"/>
    </source>
</evidence>
<dbReference type="AlphaFoldDB" id="A0A1G4JW35"/>
<dbReference type="OrthoDB" id="249703at2759"/>
<dbReference type="SUPFAM" id="SSF89942">
    <property type="entry name" value="eEF1-gamma domain"/>
    <property type="match status" value="1"/>
</dbReference>
<dbReference type="InterPro" id="IPR050802">
    <property type="entry name" value="EF-GSTs"/>
</dbReference>
<dbReference type="GO" id="GO:0005085">
    <property type="term" value="F:guanyl-nucleotide exchange factor activity"/>
    <property type="evidence" value="ECO:0007669"/>
    <property type="project" value="UniProtKB-ARBA"/>
</dbReference>
<evidence type="ECO:0000259" key="6">
    <source>
        <dbReference type="PROSITE" id="PS50040"/>
    </source>
</evidence>
<dbReference type="SFLD" id="SFLDS00019">
    <property type="entry name" value="Glutathione_Transferase_(cytos"/>
    <property type="match status" value="1"/>
</dbReference>
<dbReference type="InterPro" id="IPR036433">
    <property type="entry name" value="EF1B_G_C_sf"/>
</dbReference>
<dbReference type="GO" id="GO:0003746">
    <property type="term" value="F:translation elongation factor activity"/>
    <property type="evidence" value="ECO:0007669"/>
    <property type="project" value="UniProtKB-UniRule"/>
</dbReference>
<dbReference type="Pfam" id="PF00043">
    <property type="entry name" value="GST_C"/>
    <property type="match status" value="1"/>
</dbReference>
<dbReference type="CDD" id="cd03181">
    <property type="entry name" value="GST_C_EF1Bgamma_like"/>
    <property type="match status" value="1"/>
</dbReference>
<feature type="region of interest" description="Disordered" evidence="5">
    <location>
        <begin position="210"/>
        <end position="256"/>
    </location>
</feature>
<dbReference type="InterPro" id="IPR040079">
    <property type="entry name" value="Glutathione_S-Trfase"/>
</dbReference>
<dbReference type="SMART" id="SM01183">
    <property type="entry name" value="EF1G"/>
    <property type="match status" value="1"/>
</dbReference>
<reference evidence="9" key="1">
    <citation type="submission" date="2016-03" db="EMBL/GenBank/DDBJ databases">
        <authorList>
            <person name="Devillers Hugo."/>
        </authorList>
    </citation>
    <scope>NUCLEOTIDE SEQUENCE [LARGE SCALE GENOMIC DNA]</scope>
</reference>
<dbReference type="FunFam" id="3.30.70.1010:FF:000001">
    <property type="entry name" value="Elongation factor 1-gamma 1"/>
    <property type="match status" value="1"/>
</dbReference>
<dbReference type="InterPro" id="IPR010987">
    <property type="entry name" value="Glutathione-S-Trfase_C-like"/>
</dbReference>
<proteinExistence type="predicted"/>
<dbReference type="InterPro" id="IPR036282">
    <property type="entry name" value="Glutathione-S-Trfase_C_sf"/>
</dbReference>
<dbReference type="SUPFAM" id="SSF52833">
    <property type="entry name" value="Thioredoxin-like"/>
    <property type="match status" value="1"/>
</dbReference>
<dbReference type="SUPFAM" id="SSF47616">
    <property type="entry name" value="GST C-terminal domain-like"/>
    <property type="match status" value="1"/>
</dbReference>
<dbReference type="Gene3D" id="3.30.70.1010">
    <property type="entry name" value="Translation elongation factor EF1B, gamma chain, conserved domain"/>
    <property type="match status" value="1"/>
</dbReference>
<dbReference type="PANTHER" id="PTHR43986:SF1">
    <property type="entry name" value="ELONGATION FACTOR 1-GAMMA"/>
    <property type="match status" value="1"/>
</dbReference>
<dbReference type="SFLD" id="SFLDG00358">
    <property type="entry name" value="Main_(cytGST)"/>
    <property type="match status" value="1"/>
</dbReference>
<dbReference type="FunFam" id="3.40.30.10:FF:000142">
    <property type="entry name" value="Elongation factor 1 gamma"/>
    <property type="match status" value="1"/>
</dbReference>
<evidence type="ECO:0000256" key="2">
    <source>
        <dbReference type="ARBA" id="ARBA00022768"/>
    </source>
</evidence>
<evidence type="ECO:0000256" key="5">
    <source>
        <dbReference type="SAM" id="MobiDB-lite"/>
    </source>
</evidence>
<evidence type="ECO:0000256" key="1">
    <source>
        <dbReference type="ARBA" id="ARBA00004815"/>
    </source>
</evidence>
<dbReference type="Gene3D" id="3.40.30.10">
    <property type="entry name" value="Glutaredoxin"/>
    <property type="match status" value="1"/>
</dbReference>
<keyword evidence="3 4" id="KW-0648">Protein biosynthesis</keyword>
<dbReference type="GO" id="GO:0005634">
    <property type="term" value="C:nucleus"/>
    <property type="evidence" value="ECO:0007669"/>
    <property type="project" value="TreeGrafter"/>
</dbReference>
<dbReference type="FunFam" id="1.20.1050.10:FF:000006">
    <property type="entry name" value="Elongation factor 1 gamma"/>
    <property type="match status" value="1"/>
</dbReference>
<dbReference type="Pfam" id="PF02798">
    <property type="entry name" value="GST_N"/>
    <property type="match status" value="1"/>
</dbReference>
<feature type="domain" description="EF-1-gamma C-terminal" evidence="6">
    <location>
        <begin position="255"/>
        <end position="416"/>
    </location>
</feature>
<protein>
    <submittedName>
        <fullName evidence="8">LANO_0E09890g1_1</fullName>
    </submittedName>
</protein>
<dbReference type="InterPro" id="IPR004045">
    <property type="entry name" value="Glutathione_S-Trfase_N"/>
</dbReference>
<dbReference type="GO" id="GO:0005737">
    <property type="term" value="C:cytoplasm"/>
    <property type="evidence" value="ECO:0007669"/>
    <property type="project" value="TreeGrafter"/>
</dbReference>
<accession>A0A1G4JW35</accession>
<feature type="domain" description="GST C-terminal" evidence="7">
    <location>
        <begin position="87"/>
        <end position="213"/>
    </location>
</feature>
<dbReference type="PROSITE" id="PS50040">
    <property type="entry name" value="EF1G_C"/>
    <property type="match status" value="1"/>
</dbReference>
<evidence type="ECO:0000313" key="8">
    <source>
        <dbReference type="EMBL" id="SCU95285.1"/>
    </source>
</evidence>
<dbReference type="Gene3D" id="1.20.1050.10">
    <property type="match status" value="1"/>
</dbReference>
<evidence type="ECO:0000256" key="4">
    <source>
        <dbReference type="PROSITE-ProRule" id="PRU00519"/>
    </source>
</evidence>
<organism evidence="8 9">
    <name type="scientific">Lachancea nothofagi CBS 11611</name>
    <dbReference type="NCBI Taxonomy" id="1266666"/>
    <lineage>
        <taxon>Eukaryota</taxon>
        <taxon>Fungi</taxon>
        <taxon>Dikarya</taxon>
        <taxon>Ascomycota</taxon>
        <taxon>Saccharomycotina</taxon>
        <taxon>Saccharomycetes</taxon>
        <taxon>Saccharomycetales</taxon>
        <taxon>Saccharomycetaceae</taxon>
        <taxon>Lachancea</taxon>
    </lineage>
</organism>
<gene>
    <name evidence="8" type="ORF">LANO_0E09890G</name>
</gene>
<keyword evidence="9" id="KW-1185">Reference proteome</keyword>
<dbReference type="InterPro" id="IPR004046">
    <property type="entry name" value="GST_C"/>
</dbReference>
<dbReference type="Proteomes" id="UP000189911">
    <property type="component" value="Chromosome E"/>
</dbReference>